<reference evidence="2" key="1">
    <citation type="journal article" date="2019" name="Int. J. Syst. Evol. Microbiol.">
        <title>The Global Catalogue of Microorganisms (GCM) 10K type strain sequencing project: providing services to taxonomists for standard genome sequencing and annotation.</title>
        <authorList>
            <consortium name="The Broad Institute Genomics Platform"/>
            <consortium name="The Broad Institute Genome Sequencing Center for Infectious Disease"/>
            <person name="Wu L."/>
            <person name="Ma J."/>
        </authorList>
    </citation>
    <scope>NUCLEOTIDE SEQUENCE [LARGE SCALE GENOMIC DNA]</scope>
    <source>
        <strain evidence="2">IBRC-M 10490</strain>
    </source>
</reference>
<accession>A0ABV8VBZ0</accession>
<name>A0ABV8VBZ0_9NOCA</name>
<organism evidence="1 2">
    <name type="scientific">Nocardia halotolerans</name>
    <dbReference type="NCBI Taxonomy" id="1755878"/>
    <lineage>
        <taxon>Bacteria</taxon>
        <taxon>Bacillati</taxon>
        <taxon>Actinomycetota</taxon>
        <taxon>Actinomycetes</taxon>
        <taxon>Mycobacteriales</taxon>
        <taxon>Nocardiaceae</taxon>
        <taxon>Nocardia</taxon>
    </lineage>
</organism>
<gene>
    <name evidence="1" type="ORF">ACFO5K_03325</name>
</gene>
<dbReference type="Proteomes" id="UP001595844">
    <property type="component" value="Unassembled WGS sequence"/>
</dbReference>
<dbReference type="EMBL" id="JBHSDL010000004">
    <property type="protein sequence ID" value="MFC4373122.1"/>
    <property type="molecule type" value="Genomic_DNA"/>
</dbReference>
<keyword evidence="2" id="KW-1185">Reference proteome</keyword>
<dbReference type="RefSeq" id="WP_378555642.1">
    <property type="nucleotide sequence ID" value="NZ_JBHSDL010000004.1"/>
</dbReference>
<proteinExistence type="predicted"/>
<protein>
    <submittedName>
        <fullName evidence="1">Uncharacterized protein</fullName>
    </submittedName>
</protein>
<evidence type="ECO:0000313" key="2">
    <source>
        <dbReference type="Proteomes" id="UP001595844"/>
    </source>
</evidence>
<sequence>MRKHLGTEGISAGLDATKVADQLGNSSRALRNSYVRRHQFHADGTALIGEKLGPALRELARHRSG</sequence>
<comment type="caution">
    <text evidence="1">The sequence shown here is derived from an EMBL/GenBank/DDBJ whole genome shotgun (WGS) entry which is preliminary data.</text>
</comment>
<evidence type="ECO:0000313" key="1">
    <source>
        <dbReference type="EMBL" id="MFC4373122.1"/>
    </source>
</evidence>